<evidence type="ECO:0000313" key="1">
    <source>
        <dbReference type="EMBL" id="GEE02261.1"/>
    </source>
</evidence>
<accession>A0A7I9VAV8</accession>
<keyword evidence="2" id="KW-1185">Reference proteome</keyword>
<name>A0A7I9VAV8_9ACTN</name>
<organism evidence="1 2">
    <name type="scientific">Gordonia spumicola</name>
    <dbReference type="NCBI Taxonomy" id="589161"/>
    <lineage>
        <taxon>Bacteria</taxon>
        <taxon>Bacillati</taxon>
        <taxon>Actinomycetota</taxon>
        <taxon>Actinomycetes</taxon>
        <taxon>Mycobacteriales</taxon>
        <taxon>Gordoniaceae</taxon>
        <taxon>Gordonia</taxon>
    </lineage>
</organism>
<gene>
    <name evidence="1" type="ORF">nbrc107696_27070</name>
</gene>
<protein>
    <submittedName>
        <fullName evidence="1">Uncharacterized protein</fullName>
    </submittedName>
</protein>
<comment type="caution">
    <text evidence="1">The sequence shown here is derived from an EMBL/GenBank/DDBJ whole genome shotgun (WGS) entry which is preliminary data.</text>
</comment>
<dbReference type="Proteomes" id="UP000444960">
    <property type="component" value="Unassembled WGS sequence"/>
</dbReference>
<reference evidence="2" key="1">
    <citation type="submission" date="2019-06" db="EMBL/GenBank/DDBJ databases">
        <title>Gordonia isolated from sludge of a wastewater treatment plant.</title>
        <authorList>
            <person name="Tamura T."/>
            <person name="Aoyama K."/>
            <person name="Kang Y."/>
            <person name="Saito S."/>
            <person name="Akiyama N."/>
            <person name="Yazawa K."/>
            <person name="Gonoi T."/>
            <person name="Mikami Y."/>
        </authorList>
    </citation>
    <scope>NUCLEOTIDE SEQUENCE [LARGE SCALE GENOMIC DNA]</scope>
    <source>
        <strain evidence="2">NBRC 107696</strain>
    </source>
</reference>
<dbReference type="AlphaFoldDB" id="A0A7I9VAV8"/>
<dbReference type="EMBL" id="BJOV01000005">
    <property type="protein sequence ID" value="GEE02261.1"/>
    <property type="molecule type" value="Genomic_DNA"/>
</dbReference>
<proteinExistence type="predicted"/>
<sequence length="273" mass="30802">MLGVNNTRAVRDRELNPTEIERMRLLLSTFRDGSGQRVKNVDGSMPDYLGFERVTAIVLGGTTNESKHIFDVVAPGGPDRLPWGVSCKMASEASAKSNCWFMELSNSAKYLTAAIENRGVDWRTSPEKAGPILVGTVKSWHEAVRREFDVDASKYLLLTHDKAWREFQIISFGMDIVHAVDPAAIDWRVEGKNAEEGDPSSVAGYIDTDSGPLRLWQWYARSGGQLKFYPPKGWEEWSSVRFELEVAPVHDLQAKAEEYWPNLWGELDRARPE</sequence>
<evidence type="ECO:0000313" key="2">
    <source>
        <dbReference type="Proteomes" id="UP000444960"/>
    </source>
</evidence>